<evidence type="ECO:0000313" key="9">
    <source>
        <dbReference type="EMBL" id="KEY71791.1"/>
    </source>
</evidence>
<evidence type="ECO:0000256" key="4">
    <source>
        <dbReference type="ARBA" id="ARBA00023136"/>
    </source>
</evidence>
<feature type="transmembrane region" description="Helical" evidence="7">
    <location>
        <begin position="66"/>
        <end position="91"/>
    </location>
</feature>
<feature type="transmembrane region" description="Helical" evidence="7">
    <location>
        <begin position="116"/>
        <end position="141"/>
    </location>
</feature>
<comment type="subcellular location">
    <subcellularLocation>
        <location evidence="1">Membrane</location>
        <topology evidence="1">Multi-pass membrane protein</topology>
    </subcellularLocation>
</comment>
<evidence type="ECO:0000256" key="5">
    <source>
        <dbReference type="ARBA" id="ARBA00038359"/>
    </source>
</evidence>
<evidence type="ECO:0000256" key="3">
    <source>
        <dbReference type="ARBA" id="ARBA00022989"/>
    </source>
</evidence>
<feature type="transmembrane region" description="Helical" evidence="7">
    <location>
        <begin position="238"/>
        <end position="259"/>
    </location>
</feature>
<dbReference type="InterPro" id="IPR049326">
    <property type="entry name" value="Rhodopsin_dom_fungi"/>
</dbReference>
<accession>A0A084B2L2</accession>
<keyword evidence="2 7" id="KW-0812">Transmembrane</keyword>
<dbReference type="Pfam" id="PF20684">
    <property type="entry name" value="Fung_rhodopsin"/>
    <property type="match status" value="1"/>
</dbReference>
<name>A0A084B2L2_STACB</name>
<dbReference type="PANTHER" id="PTHR33048:SF47">
    <property type="entry name" value="INTEGRAL MEMBRANE PROTEIN-RELATED"/>
    <property type="match status" value="1"/>
</dbReference>
<evidence type="ECO:0000256" key="6">
    <source>
        <dbReference type="SAM" id="MobiDB-lite"/>
    </source>
</evidence>
<dbReference type="PANTHER" id="PTHR33048">
    <property type="entry name" value="PTH11-LIKE INTEGRAL MEMBRANE PROTEIN (AFU_ORTHOLOGUE AFUA_5G11245)"/>
    <property type="match status" value="1"/>
</dbReference>
<evidence type="ECO:0000256" key="7">
    <source>
        <dbReference type="SAM" id="Phobius"/>
    </source>
</evidence>
<reference evidence="9 10" key="1">
    <citation type="journal article" date="2014" name="BMC Genomics">
        <title>Comparative genome sequencing reveals chemotype-specific gene clusters in the toxigenic black mold Stachybotrys.</title>
        <authorList>
            <person name="Semeiks J."/>
            <person name="Borek D."/>
            <person name="Otwinowski Z."/>
            <person name="Grishin N.V."/>
        </authorList>
    </citation>
    <scope>NUCLEOTIDE SEQUENCE [LARGE SCALE GENOMIC DNA]</scope>
    <source>
        <strain evidence="10">CBS 109288 / IBT 7711</strain>
    </source>
</reference>
<dbReference type="OrthoDB" id="5329176at2759"/>
<sequence length="421" mass="47626">MDPSMSPPGGSAAPPPGLMILPVAHDDIPRHVFYVLNWVFFAICTLAFAIRIYIRIACFRRLLLEDYIMIVALILHNAEAVLIQLFVGYAYDLEQLQEGKPVALSPNFFSQVEKSFVSVGTSISLTIVGVLLVKLNFLLFFRCLGSHIRWFAFLWWATLVLTVGTAAAQIGMQDFQCFFGGIELILGGRCATIAVMDRIFFNAIFSAVVDALTDLLIICFPVAILWRSRIDMRKKIALTFIFCLVSLTMAITIIRGSIFHDVYDPSSDRGRMQSVTFTWFWFYCEFTVAFIIACLVSFRTLFLHRERKYNARKDDEERRKALYESARRRGIKGRLRYFHDSVLDTCKTLEGRYSDESDTLTMRDLPGLMTVDFNDDANWTKNLPKTATTETTSLSGTRDGSGSVQSLLGKPEATYMPGRAV</sequence>
<keyword evidence="3 7" id="KW-1133">Transmembrane helix</keyword>
<feature type="transmembrane region" description="Helical" evidence="7">
    <location>
        <begin position="153"/>
        <end position="172"/>
    </location>
</feature>
<gene>
    <name evidence="9" type="ORF">S7711_06543</name>
</gene>
<dbReference type="Proteomes" id="UP000028045">
    <property type="component" value="Unassembled WGS sequence"/>
</dbReference>
<organism evidence="9 10">
    <name type="scientific">Stachybotrys chartarum (strain CBS 109288 / IBT 7711)</name>
    <name type="common">Toxic black mold</name>
    <name type="synonym">Stilbospora chartarum</name>
    <dbReference type="NCBI Taxonomy" id="1280523"/>
    <lineage>
        <taxon>Eukaryota</taxon>
        <taxon>Fungi</taxon>
        <taxon>Dikarya</taxon>
        <taxon>Ascomycota</taxon>
        <taxon>Pezizomycotina</taxon>
        <taxon>Sordariomycetes</taxon>
        <taxon>Hypocreomycetidae</taxon>
        <taxon>Hypocreales</taxon>
        <taxon>Stachybotryaceae</taxon>
        <taxon>Stachybotrys</taxon>
    </lineage>
</organism>
<proteinExistence type="inferred from homology"/>
<dbReference type="EMBL" id="KL648196">
    <property type="protein sequence ID" value="KEY71791.1"/>
    <property type="molecule type" value="Genomic_DNA"/>
</dbReference>
<feature type="transmembrane region" description="Helical" evidence="7">
    <location>
        <begin position="32"/>
        <end position="54"/>
    </location>
</feature>
<comment type="similarity">
    <text evidence="5">Belongs to the SAT4 family.</text>
</comment>
<feature type="compositionally biased region" description="Low complexity" evidence="6">
    <location>
        <begin position="386"/>
        <end position="397"/>
    </location>
</feature>
<evidence type="ECO:0000313" key="10">
    <source>
        <dbReference type="Proteomes" id="UP000028045"/>
    </source>
</evidence>
<dbReference type="AlphaFoldDB" id="A0A084B2L2"/>
<keyword evidence="10" id="KW-1185">Reference proteome</keyword>
<protein>
    <recommendedName>
        <fullName evidence="8">Rhodopsin domain-containing protein</fullName>
    </recommendedName>
</protein>
<feature type="region of interest" description="Disordered" evidence="6">
    <location>
        <begin position="382"/>
        <end position="421"/>
    </location>
</feature>
<feature type="transmembrane region" description="Helical" evidence="7">
    <location>
        <begin position="279"/>
        <end position="302"/>
    </location>
</feature>
<keyword evidence="4 7" id="KW-0472">Membrane</keyword>
<evidence type="ECO:0000259" key="8">
    <source>
        <dbReference type="Pfam" id="PF20684"/>
    </source>
</evidence>
<dbReference type="HOGENOM" id="CLU_035269_0_0_1"/>
<feature type="domain" description="Rhodopsin" evidence="8">
    <location>
        <begin position="50"/>
        <end position="302"/>
    </location>
</feature>
<dbReference type="GO" id="GO:0016020">
    <property type="term" value="C:membrane"/>
    <property type="evidence" value="ECO:0007669"/>
    <property type="project" value="UniProtKB-SubCell"/>
</dbReference>
<evidence type="ECO:0000256" key="2">
    <source>
        <dbReference type="ARBA" id="ARBA00022692"/>
    </source>
</evidence>
<dbReference type="InterPro" id="IPR052337">
    <property type="entry name" value="SAT4-like"/>
</dbReference>
<evidence type="ECO:0000256" key="1">
    <source>
        <dbReference type="ARBA" id="ARBA00004141"/>
    </source>
</evidence>
<feature type="transmembrane region" description="Helical" evidence="7">
    <location>
        <begin position="199"/>
        <end position="226"/>
    </location>
</feature>